<dbReference type="InterPro" id="IPR031009">
    <property type="entry name" value="Tcm_partner"/>
</dbReference>
<name>A0A7L5DHG8_9BACT</name>
<keyword evidence="2" id="KW-1185">Reference proteome</keyword>
<dbReference type="KEGG" id="srho:HH216_04255"/>
<dbReference type="Proteomes" id="UP000501128">
    <property type="component" value="Chromosome"/>
</dbReference>
<organism evidence="1 2">
    <name type="scientific">Spirosoma rhododendri</name>
    <dbReference type="NCBI Taxonomy" id="2728024"/>
    <lineage>
        <taxon>Bacteria</taxon>
        <taxon>Pseudomonadati</taxon>
        <taxon>Bacteroidota</taxon>
        <taxon>Cytophagia</taxon>
        <taxon>Cytophagales</taxon>
        <taxon>Cytophagaceae</taxon>
        <taxon>Spirosoma</taxon>
    </lineage>
</organism>
<dbReference type="NCBIfam" id="TIGR04474">
    <property type="entry name" value="tcm_partner"/>
    <property type="match status" value="1"/>
</dbReference>
<proteinExistence type="predicted"/>
<reference evidence="1 2" key="1">
    <citation type="submission" date="2020-04" db="EMBL/GenBank/DDBJ databases">
        <title>Genome sequencing of novel species.</title>
        <authorList>
            <person name="Heo J."/>
            <person name="Kim S.-J."/>
            <person name="Kim J.-S."/>
            <person name="Hong S.-B."/>
            <person name="Kwon S.-W."/>
        </authorList>
    </citation>
    <scope>NUCLEOTIDE SEQUENCE [LARGE SCALE GENOMIC DNA]</scope>
    <source>
        <strain evidence="1 2">CJU-R4</strain>
    </source>
</reference>
<dbReference type="EMBL" id="CP051677">
    <property type="protein sequence ID" value="QJD77719.1"/>
    <property type="molecule type" value="Genomic_DNA"/>
</dbReference>
<dbReference type="AlphaFoldDB" id="A0A7L5DHG8"/>
<evidence type="ECO:0000313" key="2">
    <source>
        <dbReference type="Proteomes" id="UP000501128"/>
    </source>
</evidence>
<sequence>MKENIVSSQSLFGDISTSNLIVTTKKQRRKKKTSNAKKVVFPHSRAKLSLYANYLEKYLAIMSVAPKISKIHIFDIFCGTGIYNDGRVGSPILAYENILKVNTFLRGFNNTKIKDTILYVNDINKNNIHNVKQYLDEKERVEGVNIEYNNLDAQDMIERALSIIKTQDYNERNIMFLDPYGYSQIKKETIEKIMNTKKTEIILFLPASHMHRFKDVVQEEEKQAYLSLRNFLYDFFPESHPIRTINKVKKISTREFISHVCDALSMSSKFHSTSFYLQRDQSNYYALFFITNNILGLERIIDIKWDIDRKKGEGFRLNDMNQSLFDMIGVNIELEHELLKLENIVLDRLKIKKTVENIELYLIALKNNFRPTHLVKVLRKLQNISFIKAERTDGKKLNKGTFYINYDNYSTKKDVVVVSLI</sequence>
<gene>
    <name evidence="1" type="primary">tcmP</name>
    <name evidence="1" type="ORF">HH216_04255</name>
</gene>
<protein>
    <submittedName>
        <fullName evidence="1">Three-Cys-motif partner protein TcmP</fullName>
    </submittedName>
</protein>
<accession>A0A7L5DHG8</accession>
<dbReference type="RefSeq" id="WP_169549663.1">
    <property type="nucleotide sequence ID" value="NZ_CP051677.1"/>
</dbReference>
<evidence type="ECO:0000313" key="1">
    <source>
        <dbReference type="EMBL" id="QJD77719.1"/>
    </source>
</evidence>